<dbReference type="Pfam" id="PF00563">
    <property type="entry name" value="EAL"/>
    <property type="match status" value="1"/>
</dbReference>
<accession>A0A518D3Z0</accession>
<dbReference type="InterPro" id="IPR014408">
    <property type="entry name" value="dGMP_Pdiesterase_EAL/HD-GYP"/>
</dbReference>
<evidence type="ECO:0000313" key="3">
    <source>
        <dbReference type="EMBL" id="QDU86197.1"/>
    </source>
</evidence>
<reference evidence="3 4" key="1">
    <citation type="submission" date="2019-02" db="EMBL/GenBank/DDBJ databases">
        <title>Deep-cultivation of Planctomycetes and their phenomic and genomic characterization uncovers novel biology.</title>
        <authorList>
            <person name="Wiegand S."/>
            <person name="Jogler M."/>
            <person name="Boedeker C."/>
            <person name="Pinto D."/>
            <person name="Vollmers J."/>
            <person name="Rivas-Marin E."/>
            <person name="Kohn T."/>
            <person name="Peeters S.H."/>
            <person name="Heuer A."/>
            <person name="Rast P."/>
            <person name="Oberbeckmann S."/>
            <person name="Bunk B."/>
            <person name="Jeske O."/>
            <person name="Meyerdierks A."/>
            <person name="Storesund J.E."/>
            <person name="Kallscheuer N."/>
            <person name="Luecker S."/>
            <person name="Lage O.M."/>
            <person name="Pohl T."/>
            <person name="Merkel B.J."/>
            <person name="Hornburger P."/>
            <person name="Mueller R.-W."/>
            <person name="Bruemmer F."/>
            <person name="Labrenz M."/>
            <person name="Spormann A.M."/>
            <person name="Op den Camp H."/>
            <person name="Overmann J."/>
            <person name="Amann R."/>
            <person name="Jetten M.S.M."/>
            <person name="Mascher T."/>
            <person name="Medema M.H."/>
            <person name="Devos D.P."/>
            <person name="Kaster A.-K."/>
            <person name="Ovreas L."/>
            <person name="Rohde M."/>
            <person name="Galperin M.Y."/>
            <person name="Jogler C."/>
        </authorList>
    </citation>
    <scope>NUCLEOTIDE SEQUENCE [LARGE SCALE GENOMIC DNA]</scope>
    <source>
        <strain evidence="3 4">Pla163</strain>
    </source>
</reference>
<dbReference type="InterPro" id="IPR013976">
    <property type="entry name" value="HDOD"/>
</dbReference>
<dbReference type="RefSeq" id="WP_145190984.1">
    <property type="nucleotide sequence ID" value="NZ_CP036290.1"/>
</dbReference>
<sequence>MNETLVGRQAIFDRHLAVYAYELLFRGQDIDPEHPESADLATSRVIVDTFTDIGLDKLVADKRAFLNLTRSFITGDHALPVSPETVILEVLETVLPDPEVLEGLARLREVGFTIALDDFVLDEGTRAFMPYADVVKLDVLGKTNAEVRASVAQLKPFGVKLLAEKIETREQYKACVAMGFNYFQGYFLQRPSVVRKRSVQPSQITLLSLLNEMHGPDFNFKRAEQIVQQDVALCYRLLRHINSALFGMPRHIDSVRETLIYLGLENVQNLVSLFLVAGNADTPDELITTAMLRARLCENLGRAHKSDNYRQFFIVGLFSILDALMEAPMDELLARLPLTKDVRAALQHGEGEMGQALAAARAFECGDWDNALCFDLPVNVVQNLYLEALEWAQQVGEVAQSRPSKKKRLAS</sequence>
<dbReference type="PIRSF" id="PIRSF003180">
    <property type="entry name" value="DiGMPpdiest_YuxH"/>
    <property type="match status" value="1"/>
</dbReference>
<protein>
    <submittedName>
        <fullName evidence="3">Phage resistance protein</fullName>
    </submittedName>
</protein>
<dbReference type="InterPro" id="IPR035919">
    <property type="entry name" value="EAL_sf"/>
</dbReference>
<dbReference type="EMBL" id="CP036290">
    <property type="protein sequence ID" value="QDU86197.1"/>
    <property type="molecule type" value="Genomic_DNA"/>
</dbReference>
<dbReference type="PANTHER" id="PTHR33525">
    <property type="match status" value="1"/>
</dbReference>
<organism evidence="3 4">
    <name type="scientific">Rohdeia mirabilis</name>
    <dbReference type="NCBI Taxonomy" id="2528008"/>
    <lineage>
        <taxon>Bacteria</taxon>
        <taxon>Pseudomonadati</taxon>
        <taxon>Planctomycetota</taxon>
        <taxon>Planctomycetia</taxon>
        <taxon>Planctomycetia incertae sedis</taxon>
        <taxon>Rohdeia</taxon>
    </lineage>
</organism>
<dbReference type="AlphaFoldDB" id="A0A518D3Z0"/>
<dbReference type="Gene3D" id="1.10.3210.10">
    <property type="entry name" value="Hypothetical protein af1432"/>
    <property type="match status" value="1"/>
</dbReference>
<dbReference type="SUPFAM" id="SSF141868">
    <property type="entry name" value="EAL domain-like"/>
    <property type="match status" value="1"/>
</dbReference>
<name>A0A518D3Z0_9BACT</name>
<dbReference type="OrthoDB" id="9804751at2"/>
<dbReference type="InterPro" id="IPR052340">
    <property type="entry name" value="RNase_Y/CdgJ"/>
</dbReference>
<dbReference type="Proteomes" id="UP000319342">
    <property type="component" value="Chromosome"/>
</dbReference>
<gene>
    <name evidence="3" type="ORF">Pla163_33470</name>
</gene>
<evidence type="ECO:0000259" key="2">
    <source>
        <dbReference type="PROSITE" id="PS51833"/>
    </source>
</evidence>
<keyword evidence="4" id="KW-1185">Reference proteome</keyword>
<feature type="domain" description="EAL" evidence="1">
    <location>
        <begin position="1"/>
        <end position="205"/>
    </location>
</feature>
<dbReference type="Gene3D" id="3.20.20.450">
    <property type="entry name" value="EAL domain"/>
    <property type="match status" value="1"/>
</dbReference>
<dbReference type="Pfam" id="PF08668">
    <property type="entry name" value="HDOD"/>
    <property type="match status" value="1"/>
</dbReference>
<dbReference type="SMART" id="SM00052">
    <property type="entry name" value="EAL"/>
    <property type="match status" value="1"/>
</dbReference>
<dbReference type="PROSITE" id="PS51833">
    <property type="entry name" value="HDOD"/>
    <property type="match status" value="1"/>
</dbReference>
<evidence type="ECO:0000259" key="1">
    <source>
        <dbReference type="PROSITE" id="PS50883"/>
    </source>
</evidence>
<dbReference type="InterPro" id="IPR001633">
    <property type="entry name" value="EAL_dom"/>
</dbReference>
<evidence type="ECO:0000313" key="4">
    <source>
        <dbReference type="Proteomes" id="UP000319342"/>
    </source>
</evidence>
<dbReference type="CDD" id="cd01948">
    <property type="entry name" value="EAL"/>
    <property type="match status" value="1"/>
</dbReference>
<dbReference type="PANTHER" id="PTHR33525:SF4">
    <property type="entry name" value="CYCLIC DI-GMP PHOSPHODIESTERASE CDGJ"/>
    <property type="match status" value="1"/>
</dbReference>
<dbReference type="SUPFAM" id="SSF109604">
    <property type="entry name" value="HD-domain/PDEase-like"/>
    <property type="match status" value="1"/>
</dbReference>
<feature type="domain" description="HDOD" evidence="2">
    <location>
        <begin position="199"/>
        <end position="384"/>
    </location>
</feature>
<proteinExistence type="predicted"/>
<dbReference type="PROSITE" id="PS50883">
    <property type="entry name" value="EAL"/>
    <property type="match status" value="1"/>
</dbReference>